<dbReference type="SUPFAM" id="SSF55797">
    <property type="entry name" value="PR-1-like"/>
    <property type="match status" value="1"/>
</dbReference>
<evidence type="ECO:0000313" key="3">
    <source>
        <dbReference type="Proteomes" id="UP000008281"/>
    </source>
</evidence>
<reference evidence="2" key="1">
    <citation type="submission" date="2007-07" db="EMBL/GenBank/DDBJ databases">
        <title>PCAP assembly of the Caenorhabditis remanei genome.</title>
        <authorList>
            <consortium name="The Caenorhabditis remanei Sequencing Consortium"/>
            <person name="Wilson R.K."/>
        </authorList>
    </citation>
    <scope>NUCLEOTIDE SEQUENCE [LARGE SCALE GENOMIC DNA]</scope>
    <source>
        <strain evidence="2">PB4641</strain>
    </source>
</reference>
<proteinExistence type="predicted"/>
<accession>E3N607</accession>
<feature type="transmembrane region" description="Helical" evidence="1">
    <location>
        <begin position="62"/>
        <end position="83"/>
    </location>
</feature>
<dbReference type="Proteomes" id="UP000008281">
    <property type="component" value="Unassembled WGS sequence"/>
</dbReference>
<sequence length="281" mass="31105">MGEAESQNTDLTIYFLHVFYTQFFSEDKISKILSNRYIRRRKSIDGRIPLFMRNTSTMASRWVIFIILLMACSIQFGCSAPILSKRETSEEDTKTTIVSINDWRSMVAHGKNIANMNELVWDKELERKASKMTCHRMVTGPDYTVAVIPSEQALATLGSSYEILLGFCAPTQTKIGCFDFHPPCVGTNGANNAGVCLIGPKNKISQADTKEGEPGSACPGEKRHDGLCVTQVEHVEEVKEAPKSVEAKMVGADVTPSESNAYFVSFYLIFLCAAILAYASQ</sequence>
<dbReference type="FunCoup" id="E3N607">
    <property type="interactions" value="583"/>
</dbReference>
<evidence type="ECO:0000256" key="1">
    <source>
        <dbReference type="SAM" id="Phobius"/>
    </source>
</evidence>
<dbReference type="InterPro" id="IPR035940">
    <property type="entry name" value="CAP_sf"/>
</dbReference>
<dbReference type="OrthoDB" id="5907550at2759"/>
<keyword evidence="1" id="KW-1133">Transmembrane helix</keyword>
<dbReference type="AlphaFoldDB" id="E3N607"/>
<keyword evidence="3" id="KW-1185">Reference proteome</keyword>
<dbReference type="EMBL" id="DS268535">
    <property type="protein sequence ID" value="EFO87397.1"/>
    <property type="molecule type" value="Genomic_DNA"/>
</dbReference>
<gene>
    <name evidence="2" type="ORF">CRE_30367</name>
</gene>
<evidence type="ECO:0000313" key="2">
    <source>
        <dbReference type="EMBL" id="EFO87397.1"/>
    </source>
</evidence>
<feature type="transmembrane region" description="Helical" evidence="1">
    <location>
        <begin position="261"/>
        <end position="279"/>
    </location>
</feature>
<name>E3N607_CAERE</name>
<dbReference type="InParanoid" id="E3N607"/>
<organism evidence="3">
    <name type="scientific">Caenorhabditis remanei</name>
    <name type="common">Caenorhabditis vulgaris</name>
    <dbReference type="NCBI Taxonomy" id="31234"/>
    <lineage>
        <taxon>Eukaryota</taxon>
        <taxon>Metazoa</taxon>
        <taxon>Ecdysozoa</taxon>
        <taxon>Nematoda</taxon>
        <taxon>Chromadorea</taxon>
        <taxon>Rhabditida</taxon>
        <taxon>Rhabditina</taxon>
        <taxon>Rhabditomorpha</taxon>
        <taxon>Rhabditoidea</taxon>
        <taxon>Rhabditidae</taxon>
        <taxon>Peloderinae</taxon>
        <taxon>Caenorhabditis</taxon>
    </lineage>
</organism>
<dbReference type="HOGENOM" id="CLU_086463_0_0_1"/>
<keyword evidence="1" id="KW-0812">Transmembrane</keyword>
<dbReference type="Gene3D" id="3.40.33.10">
    <property type="entry name" value="CAP"/>
    <property type="match status" value="1"/>
</dbReference>
<protein>
    <submittedName>
        <fullName evidence="2">Uncharacterized protein</fullName>
    </submittedName>
</protein>
<keyword evidence="1" id="KW-0472">Membrane</keyword>